<keyword evidence="1" id="KW-0812">Transmembrane</keyword>
<gene>
    <name evidence="3" type="primary">LOC107029392</name>
</gene>
<feature type="transmembrane region" description="Helical" evidence="1">
    <location>
        <begin position="9"/>
        <end position="28"/>
    </location>
</feature>
<keyword evidence="1" id="KW-1133">Transmembrane helix</keyword>
<reference evidence="3" key="2">
    <citation type="submission" date="2025-08" db="UniProtKB">
        <authorList>
            <consortium name="RefSeq"/>
        </authorList>
    </citation>
    <scope>IDENTIFICATION</scope>
</reference>
<organism evidence="2 3">
    <name type="scientific">Solanum pennellii</name>
    <name type="common">Tomato</name>
    <name type="synonym">Lycopersicon pennellii</name>
    <dbReference type="NCBI Taxonomy" id="28526"/>
    <lineage>
        <taxon>Eukaryota</taxon>
        <taxon>Viridiplantae</taxon>
        <taxon>Streptophyta</taxon>
        <taxon>Embryophyta</taxon>
        <taxon>Tracheophyta</taxon>
        <taxon>Spermatophyta</taxon>
        <taxon>Magnoliopsida</taxon>
        <taxon>eudicotyledons</taxon>
        <taxon>Gunneridae</taxon>
        <taxon>Pentapetalae</taxon>
        <taxon>asterids</taxon>
        <taxon>lamiids</taxon>
        <taxon>Solanales</taxon>
        <taxon>Solanaceae</taxon>
        <taxon>Solanoideae</taxon>
        <taxon>Solaneae</taxon>
        <taxon>Solanum</taxon>
        <taxon>Solanum subgen. Lycopersicon</taxon>
    </lineage>
</organism>
<keyword evidence="2" id="KW-1185">Reference proteome</keyword>
<evidence type="ECO:0000313" key="2">
    <source>
        <dbReference type="Proteomes" id="UP000694930"/>
    </source>
</evidence>
<dbReference type="RefSeq" id="XP_027767716.1">
    <property type="nucleotide sequence ID" value="XM_027911915.1"/>
</dbReference>
<protein>
    <submittedName>
        <fullName evidence="3">Uncharacterized protein LOC107029392</fullName>
    </submittedName>
</protein>
<name>A0ABM1UW48_SOLPN</name>
<dbReference type="GeneID" id="107029392"/>
<keyword evidence="1" id="KW-0472">Membrane</keyword>
<evidence type="ECO:0000313" key="3">
    <source>
        <dbReference type="RefSeq" id="XP_027767716.1"/>
    </source>
</evidence>
<reference evidence="2" key="1">
    <citation type="journal article" date="2014" name="Nat. Genet.">
        <title>The genome of the stress-tolerant wild tomato species Solanum pennellii.</title>
        <authorList>
            <person name="Bolger A."/>
            <person name="Scossa F."/>
            <person name="Bolger M.E."/>
            <person name="Lanz C."/>
            <person name="Maumus F."/>
            <person name="Tohge T."/>
            <person name="Quesneville H."/>
            <person name="Alseekh S."/>
            <person name="Sorensen I."/>
            <person name="Lichtenstein G."/>
            <person name="Fich E.A."/>
            <person name="Conte M."/>
            <person name="Keller H."/>
            <person name="Schneeberger K."/>
            <person name="Schwacke R."/>
            <person name="Ofner I."/>
            <person name="Vrebalov J."/>
            <person name="Xu Y."/>
            <person name="Osorio S."/>
            <person name="Aflitos S.A."/>
            <person name="Schijlen E."/>
            <person name="Jimenez-Gomez J.M."/>
            <person name="Ryngajllo M."/>
            <person name="Kimura S."/>
            <person name="Kumar R."/>
            <person name="Koenig D."/>
            <person name="Headland L.R."/>
            <person name="Maloof J.N."/>
            <person name="Sinha N."/>
            <person name="van Ham R.C."/>
            <person name="Lankhorst R.K."/>
            <person name="Mao L."/>
            <person name="Vogel A."/>
            <person name="Arsova B."/>
            <person name="Panstruga R."/>
            <person name="Fei Z."/>
            <person name="Rose J.K."/>
            <person name="Zamir D."/>
            <person name="Carrari F."/>
            <person name="Giovannoni J.J."/>
            <person name="Weigel D."/>
            <person name="Usadel B."/>
            <person name="Fernie A.R."/>
        </authorList>
    </citation>
    <scope>NUCLEOTIDE SEQUENCE [LARGE SCALE GENOMIC DNA]</scope>
    <source>
        <strain evidence="2">cv. LA0716</strain>
    </source>
</reference>
<accession>A0ABM1UW48</accession>
<dbReference type="Proteomes" id="UP000694930">
    <property type="component" value="Chromosome 9"/>
</dbReference>
<sequence>MPYKNSSEVIAAMFSLAFYFLPCLKVLLIKISVASTCTFDCTRIGRRVFQLHCLSKRVVGWRSSKCSTYGEGNCYYQGGPSPVIPPPTYVAPLPRKNRGFLKGFIPG</sequence>
<proteinExistence type="predicted"/>
<evidence type="ECO:0000256" key="1">
    <source>
        <dbReference type="SAM" id="Phobius"/>
    </source>
</evidence>